<evidence type="ECO:0000256" key="1">
    <source>
        <dbReference type="ARBA" id="ARBA00022694"/>
    </source>
</evidence>
<keyword evidence="4 6" id="KW-0378">Hydrolase</keyword>
<evidence type="ECO:0000256" key="7">
    <source>
        <dbReference type="NCBIfam" id="TIGR00188"/>
    </source>
</evidence>
<dbReference type="PANTHER" id="PTHR33992">
    <property type="entry name" value="RIBONUCLEASE P PROTEIN COMPONENT"/>
    <property type="match status" value="1"/>
</dbReference>
<evidence type="ECO:0000256" key="5">
    <source>
        <dbReference type="ARBA" id="ARBA00022884"/>
    </source>
</evidence>
<evidence type="ECO:0000256" key="3">
    <source>
        <dbReference type="ARBA" id="ARBA00022759"/>
    </source>
</evidence>
<organism evidence="8 9">
    <name type="scientific">Allorhodopirellula solitaria</name>
    <dbReference type="NCBI Taxonomy" id="2527987"/>
    <lineage>
        <taxon>Bacteria</taxon>
        <taxon>Pseudomonadati</taxon>
        <taxon>Planctomycetota</taxon>
        <taxon>Planctomycetia</taxon>
        <taxon>Pirellulales</taxon>
        <taxon>Pirellulaceae</taxon>
        <taxon>Allorhodopirellula</taxon>
    </lineage>
</organism>
<evidence type="ECO:0000256" key="2">
    <source>
        <dbReference type="ARBA" id="ARBA00022722"/>
    </source>
</evidence>
<dbReference type="GO" id="GO:0042781">
    <property type="term" value="F:3'-tRNA processing endoribonuclease activity"/>
    <property type="evidence" value="ECO:0007669"/>
    <property type="project" value="TreeGrafter"/>
</dbReference>
<dbReference type="GO" id="GO:0004526">
    <property type="term" value="F:ribonuclease P activity"/>
    <property type="evidence" value="ECO:0007669"/>
    <property type="project" value="UniProtKB-UniRule"/>
</dbReference>
<sequence>MWAKDSSSATGRERQNLVGYGFCAHGLVASSTTGRELRSGSSSHNDITLSDHLDGYRVSILNQQFPKSMRVVKGDDFTRAIRQGGCAADGTIVVFAIPRAKELEGPTRLGVTIPKKTGNAVVRNQWKRLIRESFRTQRPRIPAGFDLVVRPKKDAILDGSIIRKGLPRLAGKAIQRIR</sequence>
<evidence type="ECO:0000256" key="4">
    <source>
        <dbReference type="ARBA" id="ARBA00022801"/>
    </source>
</evidence>
<dbReference type="PANTHER" id="PTHR33992:SF1">
    <property type="entry name" value="RIBONUCLEASE P PROTEIN COMPONENT"/>
    <property type="match status" value="1"/>
</dbReference>
<dbReference type="HAMAP" id="MF_00227">
    <property type="entry name" value="RNase_P"/>
    <property type="match status" value="1"/>
</dbReference>
<proteinExistence type="inferred from homology"/>
<dbReference type="Proteomes" id="UP000318053">
    <property type="component" value="Unassembled WGS sequence"/>
</dbReference>
<comment type="subunit">
    <text evidence="6">Consists of a catalytic RNA component (M1 or rnpB) and a protein subunit.</text>
</comment>
<dbReference type="Pfam" id="PF00825">
    <property type="entry name" value="Ribonuclease_P"/>
    <property type="match status" value="1"/>
</dbReference>
<keyword evidence="1 6" id="KW-0819">tRNA processing</keyword>
<evidence type="ECO:0000313" key="8">
    <source>
        <dbReference type="EMBL" id="TWT55935.1"/>
    </source>
</evidence>
<name>A0A5C5X1A5_9BACT</name>
<dbReference type="AlphaFoldDB" id="A0A5C5X1A5"/>
<dbReference type="SUPFAM" id="SSF54211">
    <property type="entry name" value="Ribosomal protein S5 domain 2-like"/>
    <property type="match status" value="1"/>
</dbReference>
<keyword evidence="2 6" id="KW-0540">Nuclease</keyword>
<comment type="similarity">
    <text evidence="6">Belongs to the RnpA family.</text>
</comment>
<comment type="caution">
    <text evidence="8">The sequence shown here is derived from an EMBL/GenBank/DDBJ whole genome shotgun (WGS) entry which is preliminary data.</text>
</comment>
<dbReference type="Gene3D" id="3.30.230.10">
    <property type="match status" value="1"/>
</dbReference>
<dbReference type="EMBL" id="SJPK01000020">
    <property type="protein sequence ID" value="TWT55935.1"/>
    <property type="molecule type" value="Genomic_DNA"/>
</dbReference>
<reference evidence="8 9" key="1">
    <citation type="submission" date="2019-02" db="EMBL/GenBank/DDBJ databases">
        <title>Deep-cultivation of Planctomycetes and their phenomic and genomic characterization uncovers novel biology.</title>
        <authorList>
            <person name="Wiegand S."/>
            <person name="Jogler M."/>
            <person name="Boedeker C."/>
            <person name="Pinto D."/>
            <person name="Vollmers J."/>
            <person name="Rivas-Marin E."/>
            <person name="Kohn T."/>
            <person name="Peeters S.H."/>
            <person name="Heuer A."/>
            <person name="Rast P."/>
            <person name="Oberbeckmann S."/>
            <person name="Bunk B."/>
            <person name="Jeske O."/>
            <person name="Meyerdierks A."/>
            <person name="Storesund J.E."/>
            <person name="Kallscheuer N."/>
            <person name="Luecker S."/>
            <person name="Lage O.M."/>
            <person name="Pohl T."/>
            <person name="Merkel B.J."/>
            <person name="Hornburger P."/>
            <person name="Mueller R.-W."/>
            <person name="Bruemmer F."/>
            <person name="Labrenz M."/>
            <person name="Spormann A.M."/>
            <person name="Op Den Camp H."/>
            <person name="Overmann J."/>
            <person name="Amann R."/>
            <person name="Jetten M.S.M."/>
            <person name="Mascher T."/>
            <person name="Medema M.H."/>
            <person name="Devos D.P."/>
            <person name="Kaster A.-K."/>
            <person name="Ovreas L."/>
            <person name="Rohde M."/>
            <person name="Galperin M.Y."/>
            <person name="Jogler C."/>
        </authorList>
    </citation>
    <scope>NUCLEOTIDE SEQUENCE [LARGE SCALE GENOMIC DNA]</scope>
    <source>
        <strain evidence="8 9">CA85</strain>
    </source>
</reference>
<dbReference type="InterPro" id="IPR020568">
    <property type="entry name" value="Ribosomal_Su5_D2-typ_SF"/>
</dbReference>
<evidence type="ECO:0000313" key="9">
    <source>
        <dbReference type="Proteomes" id="UP000318053"/>
    </source>
</evidence>
<gene>
    <name evidence="6 8" type="primary">rnpA</name>
    <name evidence="8" type="ORF">CA85_47470</name>
</gene>
<keyword evidence="3 6" id="KW-0255">Endonuclease</keyword>
<accession>A0A5C5X1A5</accession>
<keyword evidence="5 6" id="KW-0694">RNA-binding</keyword>
<dbReference type="GO" id="GO:0030677">
    <property type="term" value="C:ribonuclease P complex"/>
    <property type="evidence" value="ECO:0007669"/>
    <property type="project" value="TreeGrafter"/>
</dbReference>
<evidence type="ECO:0000256" key="6">
    <source>
        <dbReference type="HAMAP-Rule" id="MF_00227"/>
    </source>
</evidence>
<dbReference type="EC" id="3.1.26.5" evidence="6 7"/>
<protein>
    <recommendedName>
        <fullName evidence="6 7">Ribonuclease P protein component</fullName>
        <shortName evidence="6">RNase P protein</shortName>
        <shortName evidence="6">RNaseP protein</shortName>
        <ecNumber evidence="6 7">3.1.26.5</ecNumber>
    </recommendedName>
    <alternativeName>
        <fullName evidence="6">Protein C5</fullName>
    </alternativeName>
</protein>
<keyword evidence="9" id="KW-1185">Reference proteome</keyword>
<dbReference type="NCBIfam" id="TIGR00188">
    <property type="entry name" value="rnpA"/>
    <property type="match status" value="1"/>
</dbReference>
<comment type="function">
    <text evidence="6">RNaseP catalyzes the removal of the 5'-leader sequence from pre-tRNA to produce the mature 5'-terminus. It can also cleave other RNA substrates such as 4.5S RNA. The protein component plays an auxiliary but essential role in vivo by binding to the 5'-leader sequence and broadening the substrate specificity of the ribozyme.</text>
</comment>
<dbReference type="GO" id="GO:0001682">
    <property type="term" value="P:tRNA 5'-leader removal"/>
    <property type="evidence" value="ECO:0007669"/>
    <property type="project" value="UniProtKB-UniRule"/>
</dbReference>
<dbReference type="InterPro" id="IPR014721">
    <property type="entry name" value="Ribsml_uS5_D2-typ_fold_subgr"/>
</dbReference>
<dbReference type="InterPro" id="IPR000100">
    <property type="entry name" value="RNase_P"/>
</dbReference>
<dbReference type="GO" id="GO:0000049">
    <property type="term" value="F:tRNA binding"/>
    <property type="evidence" value="ECO:0007669"/>
    <property type="project" value="UniProtKB-UniRule"/>
</dbReference>
<comment type="catalytic activity">
    <reaction evidence="6">
        <text>Endonucleolytic cleavage of RNA, removing 5'-extranucleotides from tRNA precursor.</text>
        <dbReference type="EC" id="3.1.26.5"/>
    </reaction>
</comment>